<accession>E6LP76</accession>
<keyword evidence="2" id="KW-0169">Cobalamin biosynthesis</keyword>
<evidence type="ECO:0000256" key="2">
    <source>
        <dbReference type="ARBA" id="ARBA00022573"/>
    </source>
</evidence>
<dbReference type="InterPro" id="IPR000878">
    <property type="entry name" value="4pyrrol_Mease"/>
</dbReference>
<dbReference type="InterPro" id="IPR050161">
    <property type="entry name" value="Siro_Cobalamin_biosynth"/>
</dbReference>
<dbReference type="HOGENOM" id="CLU_011276_7_1_9"/>
<dbReference type="SUPFAM" id="SSF53790">
    <property type="entry name" value="Tetrapyrrole methylase"/>
    <property type="match status" value="1"/>
</dbReference>
<dbReference type="PANTHER" id="PTHR45790:SF4">
    <property type="entry name" value="COBALT-PRECORRIN-4 C(11)-METHYLTRANSFERASE"/>
    <property type="match status" value="1"/>
</dbReference>
<dbReference type="GO" id="GO:0032259">
    <property type="term" value="P:methylation"/>
    <property type="evidence" value="ECO:0007669"/>
    <property type="project" value="UniProtKB-KW"/>
</dbReference>
<evidence type="ECO:0000256" key="4">
    <source>
        <dbReference type="ARBA" id="ARBA00022679"/>
    </source>
</evidence>
<dbReference type="RefSeq" id="WP_008751526.1">
    <property type="nucleotide sequence ID" value="NZ_GL622296.1"/>
</dbReference>
<dbReference type="AlphaFoldDB" id="E6LP76"/>
<organism evidence="7 8">
    <name type="scientific">Lachnoanaerobaculum saburreum DSM 3986</name>
    <dbReference type="NCBI Taxonomy" id="887325"/>
    <lineage>
        <taxon>Bacteria</taxon>
        <taxon>Bacillati</taxon>
        <taxon>Bacillota</taxon>
        <taxon>Clostridia</taxon>
        <taxon>Lachnospirales</taxon>
        <taxon>Lachnospiraceae</taxon>
        <taxon>Lachnoanaerobaculum</taxon>
    </lineage>
</organism>
<dbReference type="EC" id="2.1.1.133" evidence="7"/>
<reference evidence="7 8" key="1">
    <citation type="submission" date="2010-12" db="EMBL/GenBank/DDBJ databases">
        <authorList>
            <person name="Muzny D."/>
            <person name="Qin X."/>
            <person name="Deng J."/>
            <person name="Jiang H."/>
            <person name="Liu Y."/>
            <person name="Qu J."/>
            <person name="Song X.-Z."/>
            <person name="Zhang L."/>
            <person name="Thornton R."/>
            <person name="Coyle M."/>
            <person name="Francisco L."/>
            <person name="Jackson L."/>
            <person name="Javaid M."/>
            <person name="Korchina V."/>
            <person name="Kovar C."/>
            <person name="Mata R."/>
            <person name="Mathew T."/>
            <person name="Ngo R."/>
            <person name="Nguyen L."/>
            <person name="Nguyen N."/>
            <person name="Okwuonu G."/>
            <person name="Ongeri F."/>
            <person name="Pham C."/>
            <person name="Simmons D."/>
            <person name="Wilczek-Boney K."/>
            <person name="Hale W."/>
            <person name="Jakkamsetti A."/>
            <person name="Pham P."/>
            <person name="Ruth R."/>
            <person name="San Lucas F."/>
            <person name="Warren J."/>
            <person name="Zhang J."/>
            <person name="Zhao Z."/>
            <person name="Zhou C."/>
            <person name="Zhu D."/>
            <person name="Lee S."/>
            <person name="Bess C."/>
            <person name="Blankenburg K."/>
            <person name="Forbes L."/>
            <person name="Fu Q."/>
            <person name="Gubbala S."/>
            <person name="Hirani K."/>
            <person name="Jayaseelan J.C."/>
            <person name="Lara F."/>
            <person name="Munidasa M."/>
            <person name="Palculict T."/>
            <person name="Patil S."/>
            <person name="Pu L.-L."/>
            <person name="Saada N."/>
            <person name="Tang L."/>
            <person name="Weissenberger G."/>
            <person name="Zhu Y."/>
            <person name="Hemphill L."/>
            <person name="Shang Y."/>
            <person name="Youmans B."/>
            <person name="Ayvaz T."/>
            <person name="Ross M."/>
            <person name="Santibanez J."/>
            <person name="Aqrawi P."/>
            <person name="Gross S."/>
            <person name="Joshi V."/>
            <person name="Fowler G."/>
            <person name="Nazareth L."/>
            <person name="Reid J."/>
            <person name="Worley K."/>
            <person name="Petrosino J."/>
            <person name="Highlander S."/>
            <person name="Gibbs R."/>
        </authorList>
    </citation>
    <scope>NUCLEOTIDE SEQUENCE [LARGE SCALE GENOMIC DNA]</scope>
    <source>
        <strain evidence="7 8">DSM 3986</strain>
    </source>
</reference>
<keyword evidence="3 7" id="KW-0489">Methyltransferase</keyword>
<dbReference type="PANTHER" id="PTHR45790">
    <property type="entry name" value="SIROHEME SYNTHASE-RELATED"/>
    <property type="match status" value="1"/>
</dbReference>
<dbReference type="Gene3D" id="3.40.1010.10">
    <property type="entry name" value="Cobalt-precorrin-4 Transmethylase, Domain 1"/>
    <property type="match status" value="1"/>
</dbReference>
<proteinExistence type="inferred from homology"/>
<dbReference type="eggNOG" id="COG2875">
    <property type="taxonomic scope" value="Bacteria"/>
</dbReference>
<dbReference type="NCBIfam" id="TIGR01465">
    <property type="entry name" value="cobM_cbiF"/>
    <property type="match status" value="1"/>
</dbReference>
<protein>
    <submittedName>
        <fullName evidence="7">Precorrin-4 C(11)-methyltransferase</fullName>
        <ecNumber evidence="7">2.1.1.133</ecNumber>
    </submittedName>
</protein>
<dbReference type="InterPro" id="IPR035996">
    <property type="entry name" value="4pyrrol_Methylase_sf"/>
</dbReference>
<comment type="similarity">
    <text evidence="1">Belongs to the precorrin methyltransferase family.</text>
</comment>
<dbReference type="InterPro" id="IPR006362">
    <property type="entry name" value="Cbl_synth_CobM/CibF"/>
</dbReference>
<comment type="caution">
    <text evidence="7">The sequence shown here is derived from an EMBL/GenBank/DDBJ whole genome shotgun (WGS) entry which is preliminary data.</text>
</comment>
<evidence type="ECO:0000313" key="8">
    <source>
        <dbReference type="Proteomes" id="UP000003434"/>
    </source>
</evidence>
<evidence type="ECO:0000256" key="3">
    <source>
        <dbReference type="ARBA" id="ARBA00022603"/>
    </source>
</evidence>
<dbReference type="CDD" id="cd11641">
    <property type="entry name" value="Precorrin-4_C11-MT"/>
    <property type="match status" value="1"/>
</dbReference>
<keyword evidence="4 7" id="KW-0808">Transferase</keyword>
<dbReference type="Proteomes" id="UP000003434">
    <property type="component" value="Unassembled WGS sequence"/>
</dbReference>
<evidence type="ECO:0000256" key="5">
    <source>
        <dbReference type="ARBA" id="ARBA00022691"/>
    </source>
</evidence>
<sequence>MLYFIGAGAGDPELLTVKGKKIIDSSDIIIYTGSLVNKELFTDIKEGAKLINSASLNLDEVLEIIFDSNSKGLNIARVHTGDPSMYGAVREQMAALDKAGIEYEVIPGVSSVFAGAAAIKREFTLPGVTQTLILTRMAGRTPVPESEDIENLAKIQASMAIFLSIASIDKLVKKLMTSYPKETPAAVVYKASWPEQKIIISTLENIADKVKEANINKTAIIYVGRFLADEFELSKLYDKRFSHEFREAKDAWR</sequence>
<evidence type="ECO:0000259" key="6">
    <source>
        <dbReference type="Pfam" id="PF00590"/>
    </source>
</evidence>
<gene>
    <name evidence="7" type="primary">cobM</name>
    <name evidence="7" type="ORF">HMPREF0381_1761</name>
</gene>
<dbReference type="Pfam" id="PF00590">
    <property type="entry name" value="TP_methylase"/>
    <property type="match status" value="1"/>
</dbReference>
<dbReference type="Gene3D" id="3.30.950.10">
    <property type="entry name" value="Methyltransferase, Cobalt-precorrin-4 Transmethylase, Domain 2"/>
    <property type="match status" value="1"/>
</dbReference>
<dbReference type="InterPro" id="IPR014777">
    <property type="entry name" value="4pyrrole_Mease_sub1"/>
</dbReference>
<dbReference type="InterPro" id="IPR014776">
    <property type="entry name" value="4pyrrole_Mease_sub2"/>
</dbReference>
<evidence type="ECO:0000256" key="1">
    <source>
        <dbReference type="ARBA" id="ARBA00005879"/>
    </source>
</evidence>
<name>E6LP76_9FIRM</name>
<feature type="domain" description="Tetrapyrrole methylase" evidence="6">
    <location>
        <begin position="1"/>
        <end position="206"/>
    </location>
</feature>
<dbReference type="GO" id="GO:0046026">
    <property type="term" value="F:precorrin-4 C11-methyltransferase activity"/>
    <property type="evidence" value="ECO:0007669"/>
    <property type="project" value="UniProtKB-EC"/>
</dbReference>
<dbReference type="GO" id="GO:0009236">
    <property type="term" value="P:cobalamin biosynthetic process"/>
    <property type="evidence" value="ECO:0007669"/>
    <property type="project" value="UniProtKB-KW"/>
</dbReference>
<evidence type="ECO:0000313" key="7">
    <source>
        <dbReference type="EMBL" id="EFU76394.1"/>
    </source>
</evidence>
<keyword evidence="5" id="KW-0949">S-adenosyl-L-methionine</keyword>
<dbReference type="EMBL" id="AEPW01000075">
    <property type="protein sequence ID" value="EFU76394.1"/>
    <property type="molecule type" value="Genomic_DNA"/>
</dbReference>